<evidence type="ECO:0000259" key="2">
    <source>
        <dbReference type="Pfam" id="PF07589"/>
    </source>
</evidence>
<dbReference type="Pfam" id="PF07589">
    <property type="entry name" value="PEP-CTERM"/>
    <property type="match status" value="1"/>
</dbReference>
<dbReference type="AlphaFoldDB" id="A0A563W4R9"/>
<sequence length="248" mass="26669">MNINSKKFIFSLSLGATALLVAANGAKAAYFSPMTGYTADDLEAQINSGSFVEEFNASSYIGDDGGPAYELEIQDIDPPTDVVGGDQGQYSWENGQAVDFELSFDGQDLTYTVGGETIQSIDVTQGDFDVNGMLLSTNSTANSSATLRNLMFDDGDMSMEEMFSSDSEADFMKITGIDNTFSLTGTQVFEWDGERPQDLDLAYQIRVGTFQDSVASSAFAQAEIPEPGTVSLFSLGAIALGLKRRRSK</sequence>
<dbReference type="Proteomes" id="UP000320055">
    <property type="component" value="Unassembled WGS sequence"/>
</dbReference>
<evidence type="ECO:0000313" key="3">
    <source>
        <dbReference type="EMBL" id="VEP18640.1"/>
    </source>
</evidence>
<dbReference type="EMBL" id="CAACVJ010000692">
    <property type="protein sequence ID" value="VEP18640.1"/>
    <property type="molecule type" value="Genomic_DNA"/>
</dbReference>
<evidence type="ECO:0000256" key="1">
    <source>
        <dbReference type="SAM" id="SignalP"/>
    </source>
</evidence>
<proteinExistence type="predicted"/>
<dbReference type="NCBIfam" id="TIGR02595">
    <property type="entry name" value="PEP_CTERM"/>
    <property type="match status" value="1"/>
</dbReference>
<dbReference type="OrthoDB" id="509365at2"/>
<protein>
    <recommendedName>
        <fullName evidence="2">Ice-binding protein C-terminal domain-containing protein</fullName>
    </recommendedName>
</protein>
<feature type="signal peptide" evidence="1">
    <location>
        <begin position="1"/>
        <end position="28"/>
    </location>
</feature>
<keyword evidence="1" id="KW-0732">Signal</keyword>
<organism evidence="3 4">
    <name type="scientific">Hyella patelloides LEGE 07179</name>
    <dbReference type="NCBI Taxonomy" id="945734"/>
    <lineage>
        <taxon>Bacteria</taxon>
        <taxon>Bacillati</taxon>
        <taxon>Cyanobacteriota</taxon>
        <taxon>Cyanophyceae</taxon>
        <taxon>Pleurocapsales</taxon>
        <taxon>Hyellaceae</taxon>
        <taxon>Hyella</taxon>
    </lineage>
</organism>
<dbReference type="RefSeq" id="WP_144868055.1">
    <property type="nucleotide sequence ID" value="NZ_LR213842.1"/>
</dbReference>
<dbReference type="InterPro" id="IPR013424">
    <property type="entry name" value="Ice-binding_C"/>
</dbReference>
<feature type="chain" id="PRO_5022143221" description="Ice-binding protein C-terminal domain-containing protein" evidence="1">
    <location>
        <begin position="29"/>
        <end position="248"/>
    </location>
</feature>
<name>A0A563W4R9_9CYAN</name>
<gene>
    <name evidence="3" type="ORF">H1P_840021</name>
</gene>
<keyword evidence="4" id="KW-1185">Reference proteome</keyword>
<dbReference type="NCBIfam" id="NF041928">
    <property type="entry name" value="choice_anch_W"/>
    <property type="match status" value="1"/>
</dbReference>
<accession>A0A563W4R9</accession>
<dbReference type="InterPro" id="IPR049671">
    <property type="entry name" value="Choice_anch_W"/>
</dbReference>
<evidence type="ECO:0000313" key="4">
    <source>
        <dbReference type="Proteomes" id="UP000320055"/>
    </source>
</evidence>
<reference evidence="3 4" key="1">
    <citation type="submission" date="2019-01" db="EMBL/GenBank/DDBJ databases">
        <authorList>
            <person name="Brito A."/>
        </authorList>
    </citation>
    <scope>NUCLEOTIDE SEQUENCE [LARGE SCALE GENOMIC DNA]</scope>
    <source>
        <strain evidence="3">1</strain>
    </source>
</reference>
<feature type="domain" description="Ice-binding protein C-terminal" evidence="2">
    <location>
        <begin position="224"/>
        <end position="245"/>
    </location>
</feature>